<dbReference type="InterPro" id="IPR001128">
    <property type="entry name" value="Cyt_P450"/>
</dbReference>
<proteinExistence type="inferred from homology"/>
<dbReference type="InterPro" id="IPR036396">
    <property type="entry name" value="Cyt_P450_sf"/>
</dbReference>
<evidence type="ECO:0000256" key="6">
    <source>
        <dbReference type="ARBA" id="ARBA00023002"/>
    </source>
</evidence>
<comment type="pathway">
    <text evidence="2">Secondary metabolite biosynthesis.</text>
</comment>
<dbReference type="PROSITE" id="PS00086">
    <property type="entry name" value="CYTOCHROME_P450"/>
    <property type="match status" value="1"/>
</dbReference>
<comment type="caution">
    <text evidence="12">The sequence shown here is derived from an EMBL/GenBank/DDBJ whole genome shotgun (WGS) entry which is preliminary data.</text>
</comment>
<feature type="binding site" description="axial binding residue" evidence="9">
    <location>
        <position position="377"/>
    </location>
    <ligand>
        <name>heme</name>
        <dbReference type="ChEBI" id="CHEBI:30413"/>
    </ligand>
    <ligandPart>
        <name>Fe</name>
        <dbReference type="ChEBI" id="CHEBI:18248"/>
    </ligandPart>
</feature>
<dbReference type="Gene3D" id="1.10.630.10">
    <property type="entry name" value="Cytochrome P450"/>
    <property type="match status" value="1"/>
</dbReference>
<dbReference type="STRING" id="1423351.A0A074RUS8"/>
<dbReference type="InterPro" id="IPR002401">
    <property type="entry name" value="Cyt_P450_E_grp-I"/>
</dbReference>
<name>A0A074RUS8_9AGAM</name>
<protein>
    <submittedName>
        <fullName evidence="12">Cytochrome P450 family protein</fullName>
    </submittedName>
</protein>
<sequence>MNSIVRSHFLPYSPRFSSFSHPGSLISLQVLGQVIIVLNSIDDVQELLVKRSLTYSDRPQLEILSNPALVGWGNGSAVLNYGDRWRGQRKFKHEVLYKKASELLWPVMTKQARLAMQRILETPQNFADEISRMTGETILSSTYGYDVSTVDDQMMKILKVGMKGFCDAAIPGGFLVNSLSWLQYVPSWFPGTGWKRRVATWRKEREAMMNASFNWTKKQMVAGTAQPSIVNSLLTKLAAHPPSTHSVEEEEDRIKWATGSLYGAMLRYPDVQARAQREIDTAVGDQRLPRMEDYDQLPYVARIIKEVLRWRPVAPLGVAHANSQDDIYRGYRVPKRAIVVMCNDPDVYIDPEKFDLDRFLDPVVPEAPVFGFGRRSCPGIHFAQASLFITISTMLAVFNIAPTRDKQGNDVIPDAKMSPDSFVRFPLGYECTIEPRSESRAKLLLEY</sequence>
<evidence type="ECO:0000256" key="8">
    <source>
        <dbReference type="ARBA" id="ARBA00023033"/>
    </source>
</evidence>
<evidence type="ECO:0000256" key="4">
    <source>
        <dbReference type="ARBA" id="ARBA00022617"/>
    </source>
</evidence>
<evidence type="ECO:0000313" key="13">
    <source>
        <dbReference type="Proteomes" id="UP000027456"/>
    </source>
</evidence>
<accession>A0A074RUS8</accession>
<gene>
    <name evidence="12" type="ORF">V565_125770</name>
</gene>
<keyword evidence="7 9" id="KW-0408">Iron</keyword>
<keyword evidence="11" id="KW-0472">Membrane</keyword>
<dbReference type="InterPro" id="IPR017972">
    <property type="entry name" value="Cyt_P450_CS"/>
</dbReference>
<dbReference type="SUPFAM" id="SSF48264">
    <property type="entry name" value="Cytochrome P450"/>
    <property type="match status" value="1"/>
</dbReference>
<evidence type="ECO:0000256" key="1">
    <source>
        <dbReference type="ARBA" id="ARBA00001971"/>
    </source>
</evidence>
<dbReference type="GO" id="GO:0005506">
    <property type="term" value="F:iron ion binding"/>
    <property type="evidence" value="ECO:0007669"/>
    <property type="project" value="InterPro"/>
</dbReference>
<dbReference type="Pfam" id="PF00067">
    <property type="entry name" value="p450"/>
    <property type="match status" value="1"/>
</dbReference>
<evidence type="ECO:0000256" key="11">
    <source>
        <dbReference type="SAM" id="Phobius"/>
    </source>
</evidence>
<dbReference type="PRINTS" id="PR00385">
    <property type="entry name" value="P450"/>
</dbReference>
<dbReference type="GO" id="GO:0004497">
    <property type="term" value="F:monooxygenase activity"/>
    <property type="evidence" value="ECO:0007669"/>
    <property type="project" value="UniProtKB-KW"/>
</dbReference>
<evidence type="ECO:0000256" key="5">
    <source>
        <dbReference type="ARBA" id="ARBA00022723"/>
    </source>
</evidence>
<keyword evidence="13" id="KW-1185">Reference proteome</keyword>
<dbReference type="PANTHER" id="PTHR46300">
    <property type="entry name" value="P450, PUTATIVE (EUROFUNG)-RELATED-RELATED"/>
    <property type="match status" value="1"/>
</dbReference>
<organism evidence="12 13">
    <name type="scientific">Rhizoctonia solani 123E</name>
    <dbReference type="NCBI Taxonomy" id="1423351"/>
    <lineage>
        <taxon>Eukaryota</taxon>
        <taxon>Fungi</taxon>
        <taxon>Dikarya</taxon>
        <taxon>Basidiomycota</taxon>
        <taxon>Agaricomycotina</taxon>
        <taxon>Agaricomycetes</taxon>
        <taxon>Cantharellales</taxon>
        <taxon>Ceratobasidiaceae</taxon>
        <taxon>Rhizoctonia</taxon>
    </lineage>
</organism>
<comment type="similarity">
    <text evidence="3 10">Belongs to the cytochrome P450 family.</text>
</comment>
<dbReference type="OrthoDB" id="2789670at2759"/>
<dbReference type="PRINTS" id="PR00463">
    <property type="entry name" value="EP450I"/>
</dbReference>
<dbReference type="HOGENOM" id="CLU_001570_2_0_1"/>
<reference evidence="12 13" key="1">
    <citation type="submission" date="2013-12" db="EMBL/GenBank/DDBJ databases">
        <authorList>
            <person name="Cubeta M."/>
            <person name="Pakala S."/>
            <person name="Fedorova N."/>
            <person name="Thomas E."/>
            <person name="Dean R."/>
            <person name="Jabaji S."/>
            <person name="Neate S."/>
            <person name="Toda T."/>
            <person name="Tavantzis S."/>
            <person name="Vilgalys R."/>
            <person name="Bharathan N."/>
            <person name="Pakala S."/>
            <person name="Losada L.S."/>
            <person name="Zafar N."/>
            <person name="Nierman W."/>
        </authorList>
    </citation>
    <scope>NUCLEOTIDE SEQUENCE [LARGE SCALE GENOMIC DNA]</scope>
    <source>
        <strain evidence="12 13">123E</strain>
    </source>
</reference>
<dbReference type="CDD" id="cd11065">
    <property type="entry name" value="CYP64-like"/>
    <property type="match status" value="1"/>
</dbReference>
<dbReference type="Proteomes" id="UP000027456">
    <property type="component" value="Unassembled WGS sequence"/>
</dbReference>
<dbReference type="AlphaFoldDB" id="A0A074RUS8"/>
<dbReference type="EMBL" id="AZST01000521">
    <property type="protein sequence ID" value="KEP48393.1"/>
    <property type="molecule type" value="Genomic_DNA"/>
</dbReference>
<keyword evidence="4 9" id="KW-0349">Heme</keyword>
<evidence type="ECO:0000256" key="10">
    <source>
        <dbReference type="RuleBase" id="RU000461"/>
    </source>
</evidence>
<evidence type="ECO:0000256" key="2">
    <source>
        <dbReference type="ARBA" id="ARBA00005179"/>
    </source>
</evidence>
<evidence type="ECO:0000313" key="12">
    <source>
        <dbReference type="EMBL" id="KEP48393.1"/>
    </source>
</evidence>
<keyword evidence="5 9" id="KW-0479">Metal-binding</keyword>
<evidence type="ECO:0000256" key="7">
    <source>
        <dbReference type="ARBA" id="ARBA00023004"/>
    </source>
</evidence>
<keyword evidence="8 10" id="KW-0503">Monooxygenase</keyword>
<comment type="cofactor">
    <cofactor evidence="1 9">
        <name>heme</name>
        <dbReference type="ChEBI" id="CHEBI:30413"/>
    </cofactor>
</comment>
<keyword evidence="11" id="KW-0812">Transmembrane</keyword>
<evidence type="ECO:0000256" key="3">
    <source>
        <dbReference type="ARBA" id="ARBA00010617"/>
    </source>
</evidence>
<keyword evidence="6 10" id="KW-0560">Oxidoreductase</keyword>
<dbReference type="GO" id="GO:0020037">
    <property type="term" value="F:heme binding"/>
    <property type="evidence" value="ECO:0007669"/>
    <property type="project" value="InterPro"/>
</dbReference>
<keyword evidence="11" id="KW-1133">Transmembrane helix</keyword>
<evidence type="ECO:0000256" key="9">
    <source>
        <dbReference type="PIRSR" id="PIRSR602401-1"/>
    </source>
</evidence>
<feature type="transmembrane region" description="Helical" evidence="11">
    <location>
        <begin position="382"/>
        <end position="401"/>
    </location>
</feature>
<dbReference type="PANTHER" id="PTHR46300:SF7">
    <property type="entry name" value="P450, PUTATIVE (EUROFUNG)-RELATED"/>
    <property type="match status" value="1"/>
</dbReference>
<dbReference type="InterPro" id="IPR050364">
    <property type="entry name" value="Cytochrome_P450_fung"/>
</dbReference>
<dbReference type="GO" id="GO:0016705">
    <property type="term" value="F:oxidoreductase activity, acting on paired donors, with incorporation or reduction of molecular oxygen"/>
    <property type="evidence" value="ECO:0007669"/>
    <property type="project" value="InterPro"/>
</dbReference>